<dbReference type="RefSeq" id="WP_248358260.1">
    <property type="nucleotide sequence ID" value="NZ_AP025591.1"/>
</dbReference>
<feature type="compositionally biased region" description="Polar residues" evidence="1">
    <location>
        <begin position="166"/>
        <end position="175"/>
    </location>
</feature>
<keyword evidence="2" id="KW-0732">Signal</keyword>
<evidence type="ECO:0000313" key="3">
    <source>
        <dbReference type="EMBL" id="BDG01587.1"/>
    </source>
</evidence>
<evidence type="ECO:0008006" key="5">
    <source>
        <dbReference type="Google" id="ProtNLM"/>
    </source>
</evidence>
<evidence type="ECO:0000256" key="2">
    <source>
        <dbReference type="SAM" id="SignalP"/>
    </source>
</evidence>
<feature type="region of interest" description="Disordered" evidence="1">
    <location>
        <begin position="155"/>
        <end position="186"/>
    </location>
</feature>
<protein>
    <recommendedName>
        <fullName evidence="5">Lipoprotein</fullName>
    </recommendedName>
</protein>
<sequence>MQVVQGMARVLAGLAVCAVLVAGSARGSDEAKPVNTEVSLRAFLRGWAAEAGDAEDPSTQYTHAWVNLRDNGSQQVVVYIEGPRWCGSGGCVLLVLEPHAESFRIVGYSTITWPPIRILRRVTNGWHDIGVRVAGGGIHPAHDAGLPFNGKKYPLNPSEPPARNATGESVISTAITGEEPGQPLWK</sequence>
<feature type="chain" id="PRO_5047243869" description="Lipoprotein" evidence="2">
    <location>
        <begin position="28"/>
        <end position="186"/>
    </location>
</feature>
<evidence type="ECO:0000256" key="1">
    <source>
        <dbReference type="SAM" id="MobiDB-lite"/>
    </source>
</evidence>
<gene>
    <name evidence="3" type="ORF">AMOR_05830</name>
</gene>
<dbReference type="Proteomes" id="UP001162891">
    <property type="component" value="Chromosome"/>
</dbReference>
<keyword evidence="4" id="KW-1185">Reference proteome</keyword>
<proteinExistence type="predicted"/>
<accession>A0ABM7WQ45</accession>
<feature type="signal peptide" evidence="2">
    <location>
        <begin position="1"/>
        <end position="27"/>
    </location>
</feature>
<organism evidence="3 4">
    <name type="scientific">Anaeromyxobacter oryzae</name>
    <dbReference type="NCBI Taxonomy" id="2918170"/>
    <lineage>
        <taxon>Bacteria</taxon>
        <taxon>Pseudomonadati</taxon>
        <taxon>Myxococcota</taxon>
        <taxon>Myxococcia</taxon>
        <taxon>Myxococcales</taxon>
        <taxon>Cystobacterineae</taxon>
        <taxon>Anaeromyxobacteraceae</taxon>
        <taxon>Anaeromyxobacter</taxon>
    </lineage>
</organism>
<dbReference type="EMBL" id="AP025591">
    <property type="protein sequence ID" value="BDG01587.1"/>
    <property type="molecule type" value="Genomic_DNA"/>
</dbReference>
<reference evidence="4" key="1">
    <citation type="journal article" date="2022" name="Int. J. Syst. Evol. Microbiol.">
        <title>Anaeromyxobacter oryzae sp. nov., Anaeromyxobacter diazotrophicus sp. nov. and Anaeromyxobacter paludicola sp. nov., isolated from paddy soils.</title>
        <authorList>
            <person name="Itoh H."/>
            <person name="Xu Z."/>
            <person name="Mise K."/>
            <person name="Masuda Y."/>
            <person name="Ushijima N."/>
            <person name="Hayakawa C."/>
            <person name="Shiratori Y."/>
            <person name="Senoo K."/>
        </authorList>
    </citation>
    <scope>NUCLEOTIDE SEQUENCE [LARGE SCALE GENOMIC DNA]</scope>
    <source>
        <strain evidence="4">Red232</strain>
    </source>
</reference>
<name>A0ABM7WQ45_9BACT</name>
<evidence type="ECO:0000313" key="4">
    <source>
        <dbReference type="Proteomes" id="UP001162891"/>
    </source>
</evidence>